<sequence>MISPLIPKGVDRGKVFVVKKGEFYSVFPHFVEMTKIKHDIIPKRMGKTFVIYAFLFPLY</sequence>
<dbReference type="EMBL" id="MPKA01000044">
    <property type="protein sequence ID" value="OLU47599.1"/>
    <property type="molecule type" value="Genomic_DNA"/>
</dbReference>
<organism evidence="1 2">
    <name type="scientific">Dubosiella newyorkensis</name>
    <dbReference type="NCBI Taxonomy" id="1862672"/>
    <lineage>
        <taxon>Bacteria</taxon>
        <taxon>Bacillati</taxon>
        <taxon>Bacillota</taxon>
        <taxon>Erysipelotrichia</taxon>
        <taxon>Erysipelotrichales</taxon>
        <taxon>Erysipelotrichaceae</taxon>
        <taxon>Dubosiella</taxon>
    </lineage>
</organism>
<dbReference type="STRING" id="1862672.BO225_01775"/>
<comment type="caution">
    <text evidence="1">The sequence shown here is derived from an EMBL/GenBank/DDBJ whole genome shotgun (WGS) entry which is preliminary data.</text>
</comment>
<reference evidence="1 2" key="1">
    <citation type="submission" date="2016-11" db="EMBL/GenBank/DDBJ databases">
        <title>Description of two novel members of the family Erysipelotrichaceae: Ileibacterium lipovorans gen. nov., sp. nov. and Dubosiella newyorkensis, gen. nov., sp. nov.</title>
        <authorList>
            <person name="Cox L.M."/>
            <person name="Sohn J."/>
            <person name="Tyrrell K.L."/>
            <person name="Citron D.M."/>
            <person name="Lawson P.A."/>
            <person name="Patel N.B."/>
            <person name="Iizumi T."/>
            <person name="Perez-Perez G.I."/>
            <person name="Goldstein E.J."/>
            <person name="Blaser M.J."/>
        </authorList>
    </citation>
    <scope>NUCLEOTIDE SEQUENCE [LARGE SCALE GENOMIC DNA]</scope>
    <source>
        <strain evidence="1 2">NYU-BL-A4</strain>
    </source>
</reference>
<evidence type="ECO:0000313" key="2">
    <source>
        <dbReference type="Proteomes" id="UP000186705"/>
    </source>
</evidence>
<name>A0A1U7NPN8_9FIRM</name>
<evidence type="ECO:0000313" key="1">
    <source>
        <dbReference type="EMBL" id="OLU47599.1"/>
    </source>
</evidence>
<dbReference type="AlphaFoldDB" id="A0A1U7NPN8"/>
<gene>
    <name evidence="1" type="ORF">BO225_01775</name>
</gene>
<dbReference type="Proteomes" id="UP000186705">
    <property type="component" value="Unassembled WGS sequence"/>
</dbReference>
<accession>A0A1U7NPN8</accession>
<protein>
    <submittedName>
        <fullName evidence="1">Uncharacterized protein</fullName>
    </submittedName>
</protein>
<keyword evidence="2" id="KW-1185">Reference proteome</keyword>
<proteinExistence type="predicted"/>